<dbReference type="InterPro" id="IPR027266">
    <property type="entry name" value="TrmE/GcvT-like"/>
</dbReference>
<dbReference type="Proteomes" id="UP000886124">
    <property type="component" value="Unassembled WGS sequence"/>
</dbReference>
<dbReference type="NCBIfam" id="NF001567">
    <property type="entry name" value="PRK00389.1"/>
    <property type="match status" value="1"/>
</dbReference>
<accession>A0A7V5PM93</accession>
<evidence type="ECO:0000256" key="1">
    <source>
        <dbReference type="ARBA" id="ARBA00008609"/>
    </source>
</evidence>
<dbReference type="HAMAP" id="MF_00259">
    <property type="entry name" value="GcvT"/>
    <property type="match status" value="1"/>
</dbReference>
<dbReference type="GO" id="GO:0019464">
    <property type="term" value="P:glycine decarboxylation via glycine cleavage system"/>
    <property type="evidence" value="ECO:0007669"/>
    <property type="project" value="UniProtKB-UniRule"/>
</dbReference>
<dbReference type="InterPro" id="IPR013977">
    <property type="entry name" value="GcvT_C"/>
</dbReference>
<dbReference type="PIRSF" id="PIRSF006487">
    <property type="entry name" value="GcvT"/>
    <property type="match status" value="1"/>
</dbReference>
<comment type="function">
    <text evidence="7">The glycine cleavage system catalyzes the degradation of glycine.</text>
</comment>
<evidence type="ECO:0000256" key="7">
    <source>
        <dbReference type="HAMAP-Rule" id="MF_00259"/>
    </source>
</evidence>
<evidence type="ECO:0000313" key="11">
    <source>
        <dbReference type="EMBL" id="HHJ51633.1"/>
    </source>
</evidence>
<dbReference type="Pfam" id="PF08669">
    <property type="entry name" value="GCV_T_C"/>
    <property type="match status" value="1"/>
</dbReference>
<comment type="catalytic activity">
    <reaction evidence="6 7">
        <text>N(6)-[(R)-S(8)-aminomethyldihydrolipoyl]-L-lysyl-[protein] + (6S)-5,6,7,8-tetrahydrofolate = N(6)-[(R)-dihydrolipoyl]-L-lysyl-[protein] + (6R)-5,10-methylene-5,6,7,8-tetrahydrofolate + NH4(+)</text>
        <dbReference type="Rhea" id="RHEA:16945"/>
        <dbReference type="Rhea" id="RHEA-COMP:10475"/>
        <dbReference type="Rhea" id="RHEA-COMP:10492"/>
        <dbReference type="ChEBI" id="CHEBI:15636"/>
        <dbReference type="ChEBI" id="CHEBI:28938"/>
        <dbReference type="ChEBI" id="CHEBI:57453"/>
        <dbReference type="ChEBI" id="CHEBI:83100"/>
        <dbReference type="ChEBI" id="CHEBI:83143"/>
        <dbReference type="EC" id="2.1.2.10"/>
    </reaction>
</comment>
<evidence type="ECO:0000256" key="4">
    <source>
        <dbReference type="ARBA" id="ARBA00022679"/>
    </source>
</evidence>
<dbReference type="InterPro" id="IPR006223">
    <property type="entry name" value="GcvT"/>
</dbReference>
<evidence type="ECO:0000259" key="10">
    <source>
        <dbReference type="Pfam" id="PF08669"/>
    </source>
</evidence>
<feature type="domain" description="GCVT N-terminal" evidence="9">
    <location>
        <begin position="8"/>
        <end position="262"/>
    </location>
</feature>
<keyword evidence="4 7" id="KW-0808">Transferase</keyword>
<dbReference type="NCBIfam" id="TIGR00528">
    <property type="entry name" value="gcvT"/>
    <property type="match status" value="1"/>
</dbReference>
<comment type="caution">
    <text evidence="11">The sequence shown here is derived from an EMBL/GenBank/DDBJ whole genome shotgun (WGS) entry which is preliminary data.</text>
</comment>
<dbReference type="Gene3D" id="3.30.70.1400">
    <property type="entry name" value="Aminomethyltransferase beta-barrel domains"/>
    <property type="match status" value="1"/>
</dbReference>
<dbReference type="GO" id="GO:0004047">
    <property type="term" value="F:aminomethyltransferase activity"/>
    <property type="evidence" value="ECO:0007669"/>
    <property type="project" value="UniProtKB-UniRule"/>
</dbReference>
<comment type="subunit">
    <text evidence="7">The glycine cleavage system is composed of four proteins: P, T, L and H.</text>
</comment>
<dbReference type="FunFam" id="3.30.70.1400:FF:000001">
    <property type="entry name" value="Aminomethyltransferase"/>
    <property type="match status" value="1"/>
</dbReference>
<dbReference type="SUPFAM" id="SSF103025">
    <property type="entry name" value="Folate-binding domain"/>
    <property type="match status" value="1"/>
</dbReference>
<dbReference type="GO" id="GO:0005829">
    <property type="term" value="C:cytosol"/>
    <property type="evidence" value="ECO:0007669"/>
    <property type="project" value="TreeGrafter"/>
</dbReference>
<evidence type="ECO:0000256" key="8">
    <source>
        <dbReference type="PIRSR" id="PIRSR006487-1"/>
    </source>
</evidence>
<feature type="binding site" evidence="8">
    <location>
        <position position="195"/>
    </location>
    <ligand>
        <name>substrate</name>
    </ligand>
</feature>
<organism evidence="11">
    <name type="scientific">Caldithrix abyssi</name>
    <dbReference type="NCBI Taxonomy" id="187145"/>
    <lineage>
        <taxon>Bacteria</taxon>
        <taxon>Pseudomonadati</taxon>
        <taxon>Calditrichota</taxon>
        <taxon>Calditrichia</taxon>
        <taxon>Calditrichales</taxon>
        <taxon>Calditrichaceae</taxon>
        <taxon>Caldithrix</taxon>
    </lineage>
</organism>
<proteinExistence type="inferred from homology"/>
<dbReference type="FunFam" id="2.40.30.110:FF:000003">
    <property type="entry name" value="Aminomethyltransferase"/>
    <property type="match status" value="1"/>
</dbReference>
<dbReference type="Pfam" id="PF01571">
    <property type="entry name" value="GCV_T"/>
    <property type="match status" value="1"/>
</dbReference>
<keyword evidence="3 7" id="KW-0032">Aminotransferase</keyword>
<comment type="similarity">
    <text evidence="1 7">Belongs to the GcvT family.</text>
</comment>
<dbReference type="FunFam" id="4.10.1250.10:FF:000001">
    <property type="entry name" value="Aminomethyltransferase"/>
    <property type="match status" value="1"/>
</dbReference>
<sequence>MELKQTALHDIHVKLGAKMVEFAGFHMPVQYHSIREEHLRVRQTVGVFDVSHMGEIEITGLKALEMVQKVTINDTAALQVGQAQYSAMCYPDGGIVDDLLVYRFADKFLLVVNAANKDKDYRWIVENKIDGCEVTDISDRITQLAVQGKKAEPTLQKLTDVNLAEIKFYWFTEGELAGVPMIISRTGYTGEPGFELYFANEHAEKVWNAVMEAGKEFDIEPIGLGARDTLRLEKKMCLYGNDIDETTNPLEAGLGWITKLDKGDFIGRDVLKKVKEQGVTRRLVAFVLDETGFPRHGYKIFKDGQEVGVVTSGTVSPVLDKGIGMGYVKKEHSKIGMQIEIAIRKKMVPATIIKPPFV</sequence>
<dbReference type="SUPFAM" id="SSF101790">
    <property type="entry name" value="Aminomethyltransferase beta-barrel domain"/>
    <property type="match status" value="1"/>
</dbReference>
<gene>
    <name evidence="7 11" type="primary">gcvT</name>
    <name evidence="11" type="ORF">ENJ89_00435</name>
</gene>
<evidence type="ECO:0000256" key="6">
    <source>
        <dbReference type="ARBA" id="ARBA00047665"/>
    </source>
</evidence>
<evidence type="ECO:0000256" key="5">
    <source>
        <dbReference type="ARBA" id="ARBA00031395"/>
    </source>
</evidence>
<dbReference type="Gene3D" id="2.40.30.110">
    <property type="entry name" value="Aminomethyltransferase beta-barrel domains"/>
    <property type="match status" value="1"/>
</dbReference>
<evidence type="ECO:0000256" key="2">
    <source>
        <dbReference type="ARBA" id="ARBA00012616"/>
    </source>
</evidence>
<dbReference type="Gene3D" id="4.10.1250.10">
    <property type="entry name" value="Aminomethyltransferase fragment"/>
    <property type="match status" value="1"/>
</dbReference>
<protein>
    <recommendedName>
        <fullName evidence="2 7">Aminomethyltransferase</fullName>
        <ecNumber evidence="2 7">2.1.2.10</ecNumber>
    </recommendedName>
    <alternativeName>
        <fullName evidence="5 7">Glycine cleavage system T protein</fullName>
    </alternativeName>
</protein>
<dbReference type="InterPro" id="IPR022903">
    <property type="entry name" value="GcvT_bac"/>
</dbReference>
<dbReference type="AlphaFoldDB" id="A0A7V5PM93"/>
<dbReference type="EC" id="2.1.2.10" evidence="2 7"/>
<evidence type="ECO:0000259" key="9">
    <source>
        <dbReference type="Pfam" id="PF01571"/>
    </source>
</evidence>
<dbReference type="PANTHER" id="PTHR43757">
    <property type="entry name" value="AMINOMETHYLTRANSFERASE"/>
    <property type="match status" value="1"/>
</dbReference>
<feature type="domain" description="Aminomethyltransferase C-terminal" evidence="10">
    <location>
        <begin position="281"/>
        <end position="358"/>
    </location>
</feature>
<evidence type="ECO:0000256" key="3">
    <source>
        <dbReference type="ARBA" id="ARBA00022576"/>
    </source>
</evidence>
<dbReference type="GO" id="GO:0005960">
    <property type="term" value="C:glycine cleavage complex"/>
    <property type="evidence" value="ECO:0007669"/>
    <property type="project" value="InterPro"/>
</dbReference>
<name>A0A7V5PM93_CALAY</name>
<dbReference type="InterPro" id="IPR006222">
    <property type="entry name" value="GCVT_N"/>
</dbReference>
<dbReference type="EMBL" id="DROD01000027">
    <property type="protein sequence ID" value="HHJ51633.1"/>
    <property type="molecule type" value="Genomic_DNA"/>
</dbReference>
<dbReference type="GO" id="GO:0008483">
    <property type="term" value="F:transaminase activity"/>
    <property type="evidence" value="ECO:0007669"/>
    <property type="project" value="UniProtKB-KW"/>
</dbReference>
<dbReference type="InterPro" id="IPR029043">
    <property type="entry name" value="GcvT/YgfZ_C"/>
</dbReference>
<dbReference type="Gene3D" id="3.30.1360.120">
    <property type="entry name" value="Probable tRNA modification gtpase trme, domain 1"/>
    <property type="match status" value="1"/>
</dbReference>
<reference evidence="11" key="1">
    <citation type="journal article" date="2020" name="mSystems">
        <title>Genome- and Community-Level Interaction Insights into Carbon Utilization and Element Cycling Functions of Hydrothermarchaeota in Hydrothermal Sediment.</title>
        <authorList>
            <person name="Zhou Z."/>
            <person name="Liu Y."/>
            <person name="Xu W."/>
            <person name="Pan J."/>
            <person name="Luo Z.H."/>
            <person name="Li M."/>
        </authorList>
    </citation>
    <scope>NUCLEOTIDE SEQUENCE [LARGE SCALE GENOMIC DNA]</scope>
    <source>
        <strain evidence="11">HyVt-527</strain>
    </source>
</reference>
<dbReference type="PANTHER" id="PTHR43757:SF2">
    <property type="entry name" value="AMINOMETHYLTRANSFERASE, MITOCHONDRIAL"/>
    <property type="match status" value="1"/>
</dbReference>
<dbReference type="InterPro" id="IPR028896">
    <property type="entry name" value="GcvT/YgfZ/DmdA"/>
</dbReference>